<dbReference type="GO" id="GO:0006665">
    <property type="term" value="P:sphingolipid metabolic process"/>
    <property type="evidence" value="ECO:0007669"/>
    <property type="project" value="InterPro"/>
</dbReference>
<gene>
    <name evidence="16" type="ORF">E2I00_003727</name>
</gene>
<dbReference type="GO" id="GO:0016020">
    <property type="term" value="C:membrane"/>
    <property type="evidence" value="ECO:0007669"/>
    <property type="project" value="GOC"/>
</dbReference>
<dbReference type="SUPFAM" id="SSF47862">
    <property type="entry name" value="Saposin"/>
    <property type="match status" value="1"/>
</dbReference>
<name>A0A643BZY7_BALPH</name>
<feature type="domain" description="Saposin A-type" evidence="15">
    <location>
        <begin position="34"/>
        <end position="74"/>
    </location>
</feature>
<keyword evidence="5" id="KW-0677">Repeat</keyword>
<dbReference type="FunFam" id="1.10.225.10:FF:000002">
    <property type="entry name" value="prosaposin isoform X2"/>
    <property type="match status" value="1"/>
</dbReference>
<evidence type="ECO:0000256" key="1">
    <source>
        <dbReference type="ARBA" id="ARBA00004371"/>
    </source>
</evidence>
<keyword evidence="8" id="KW-0458">Lysosome</keyword>
<evidence type="ECO:0000256" key="2">
    <source>
        <dbReference type="ARBA" id="ARBA00004613"/>
    </source>
</evidence>
<dbReference type="PANTHER" id="PTHR11480">
    <property type="entry name" value="SAPOSIN-RELATED"/>
    <property type="match status" value="1"/>
</dbReference>
<dbReference type="Pfam" id="PF03489">
    <property type="entry name" value="SapB_2"/>
    <property type="match status" value="1"/>
</dbReference>
<dbReference type="Pfam" id="PF05184">
    <property type="entry name" value="SapB_1"/>
    <property type="match status" value="1"/>
</dbReference>
<dbReference type="OrthoDB" id="8889685at2759"/>
<dbReference type="AlphaFoldDB" id="A0A643BZY7"/>
<dbReference type="InterPro" id="IPR003119">
    <property type="entry name" value="SAP_A"/>
</dbReference>
<organism evidence="16 17">
    <name type="scientific">Balaenoptera physalus</name>
    <name type="common">Fin whale</name>
    <name type="synonym">Balaena physalus</name>
    <dbReference type="NCBI Taxonomy" id="9770"/>
    <lineage>
        <taxon>Eukaryota</taxon>
        <taxon>Metazoa</taxon>
        <taxon>Chordata</taxon>
        <taxon>Craniata</taxon>
        <taxon>Vertebrata</taxon>
        <taxon>Euteleostomi</taxon>
        <taxon>Mammalia</taxon>
        <taxon>Eutheria</taxon>
        <taxon>Laurasiatheria</taxon>
        <taxon>Artiodactyla</taxon>
        <taxon>Whippomorpha</taxon>
        <taxon>Cetacea</taxon>
        <taxon>Mysticeti</taxon>
        <taxon>Balaenopteridae</taxon>
        <taxon>Balaenoptera</taxon>
    </lineage>
</organism>
<dbReference type="InterPro" id="IPR008138">
    <property type="entry name" value="SapB_2"/>
</dbReference>
<evidence type="ECO:0000256" key="4">
    <source>
        <dbReference type="ARBA" id="ARBA00022729"/>
    </source>
</evidence>
<proteinExistence type="predicted"/>
<evidence type="ECO:0000256" key="3">
    <source>
        <dbReference type="ARBA" id="ARBA00022525"/>
    </source>
</evidence>
<keyword evidence="7" id="KW-0325">Glycoprotein</keyword>
<dbReference type="InterPro" id="IPR008373">
    <property type="entry name" value="Saposin"/>
</dbReference>
<dbReference type="GO" id="GO:0019216">
    <property type="term" value="P:regulation of lipid metabolic process"/>
    <property type="evidence" value="ECO:0007669"/>
    <property type="project" value="TreeGrafter"/>
</dbReference>
<dbReference type="GO" id="GO:0060736">
    <property type="term" value="P:prostate gland growth"/>
    <property type="evidence" value="ECO:0007669"/>
    <property type="project" value="TreeGrafter"/>
</dbReference>
<keyword evidence="6" id="KW-1015">Disulfide bond</keyword>
<dbReference type="Gene3D" id="1.10.225.10">
    <property type="entry name" value="Saposin-like"/>
    <property type="match status" value="1"/>
</dbReference>
<evidence type="ECO:0000313" key="16">
    <source>
        <dbReference type="EMBL" id="KAB0393238.1"/>
    </source>
</evidence>
<dbReference type="PROSITE" id="PS51110">
    <property type="entry name" value="SAP_A"/>
    <property type="match status" value="1"/>
</dbReference>
<feature type="signal peptide" evidence="13">
    <location>
        <begin position="1"/>
        <end position="37"/>
    </location>
</feature>
<dbReference type="GO" id="GO:0007193">
    <property type="term" value="P:adenylate cyclase-inhibiting G protein-coupled receptor signaling pathway"/>
    <property type="evidence" value="ECO:0007669"/>
    <property type="project" value="TreeGrafter"/>
</dbReference>
<evidence type="ECO:0000256" key="11">
    <source>
        <dbReference type="ARBA" id="ARBA00037606"/>
    </source>
</evidence>
<dbReference type="GO" id="GO:0005764">
    <property type="term" value="C:lysosome"/>
    <property type="evidence" value="ECO:0007669"/>
    <property type="project" value="InterPro"/>
</dbReference>
<keyword evidence="4 13" id="KW-0732">Signal</keyword>
<dbReference type="Pfam" id="PF02199">
    <property type="entry name" value="SapA"/>
    <property type="match status" value="1"/>
</dbReference>
<dbReference type="SMART" id="SM00741">
    <property type="entry name" value="SapB"/>
    <property type="match status" value="1"/>
</dbReference>
<dbReference type="GO" id="GO:0060742">
    <property type="term" value="P:epithelial cell differentiation involved in prostate gland development"/>
    <property type="evidence" value="ECO:0007669"/>
    <property type="project" value="TreeGrafter"/>
</dbReference>
<accession>A0A643BZY7</accession>
<evidence type="ECO:0000256" key="6">
    <source>
        <dbReference type="ARBA" id="ARBA00023157"/>
    </source>
</evidence>
<comment type="subcellular location">
    <subcellularLocation>
        <location evidence="1">Lysosome</location>
    </subcellularLocation>
    <subcellularLocation>
        <location evidence="2">Secreted</location>
    </subcellularLocation>
</comment>
<dbReference type="InterPro" id="IPR051428">
    <property type="entry name" value="Sphingo_Act-Surfact_Prot"/>
</dbReference>
<dbReference type="InterPro" id="IPR011001">
    <property type="entry name" value="Saposin-like"/>
</dbReference>
<evidence type="ECO:0000256" key="8">
    <source>
        <dbReference type="ARBA" id="ARBA00023228"/>
    </source>
</evidence>
<dbReference type="PRINTS" id="PR01797">
    <property type="entry name" value="SAPOSIN"/>
</dbReference>
<comment type="function">
    <text evidence="10">Saposin-D is a specific sphingomyelin phosphodiesterase activator (EC 3.1.4.12).</text>
</comment>
<evidence type="ECO:0000259" key="15">
    <source>
        <dbReference type="PROSITE" id="PS51110"/>
    </source>
</evidence>
<protein>
    <recommendedName>
        <fullName evidence="12">Prosaposin</fullName>
    </recommendedName>
</protein>
<evidence type="ECO:0000256" key="12">
    <source>
        <dbReference type="ARBA" id="ARBA00040265"/>
    </source>
</evidence>
<sequence length="146" mass="16179">MPRPLMLGKQVRWAWYVGMGRVLTLILLAALASPVLGLRECTRGSAVWCQNVKTASDCGAVQHCLQNVWNKPAVKSLPCDICKDVITAAGDMLKDNATEQEILVYLERTCDWLPKPNMSASCKEIVDSYLPVILDMIKGQMVRDGE</sequence>
<dbReference type="SMART" id="SM00162">
    <property type="entry name" value="SAPA"/>
    <property type="match status" value="1"/>
</dbReference>
<keyword evidence="3" id="KW-0964">Secreted</keyword>
<comment type="function">
    <text evidence="11">Saposin-B stimulates the hydrolysis of galacto-cerebroside sulfate by arylsulfatase A (EC 3.1.6.8), GM1 gangliosides by beta-galactosidase (EC 3.2.1.23) and globotriaosylceramide by alpha-galactosidase A (EC 3.2.1.22). Saposin-B forms a solubilizing complex with the substrates of the sphingolipid hydrolases.</text>
</comment>
<dbReference type="Proteomes" id="UP000437017">
    <property type="component" value="Unassembled WGS sequence"/>
</dbReference>
<evidence type="ECO:0000256" key="7">
    <source>
        <dbReference type="ARBA" id="ARBA00023180"/>
    </source>
</evidence>
<dbReference type="InterPro" id="IPR008139">
    <property type="entry name" value="SaposinB_dom"/>
</dbReference>
<evidence type="ECO:0000256" key="10">
    <source>
        <dbReference type="ARBA" id="ARBA00037231"/>
    </source>
</evidence>
<evidence type="ECO:0000259" key="14">
    <source>
        <dbReference type="PROSITE" id="PS50015"/>
    </source>
</evidence>
<feature type="domain" description="Saposin B-type" evidence="14">
    <location>
        <begin position="75"/>
        <end position="146"/>
    </location>
</feature>
<evidence type="ECO:0000313" key="17">
    <source>
        <dbReference type="Proteomes" id="UP000437017"/>
    </source>
</evidence>
<comment type="function">
    <text evidence="9">Saposin-A and saposin-C stimulate the hydrolysis of glucosylceramide by beta-glucosylceramidase (EC 3.2.1.45) and galactosylceramide by beta-galactosylceramidase (EC 3.2.1.46). Saposin-C apparently acts by combining with the enzyme and acidic lipid to form an activated complex, rather than by solubilizing the substrate.</text>
</comment>
<feature type="chain" id="PRO_5025010029" description="Prosaposin" evidence="13">
    <location>
        <begin position="38"/>
        <end position="146"/>
    </location>
</feature>
<dbReference type="EMBL" id="SGJD01003285">
    <property type="protein sequence ID" value="KAB0393238.1"/>
    <property type="molecule type" value="Genomic_DNA"/>
</dbReference>
<dbReference type="PANTHER" id="PTHR11480:SF36">
    <property type="entry name" value="PROSAPOSIN"/>
    <property type="match status" value="1"/>
</dbReference>
<reference evidence="16 17" key="1">
    <citation type="journal article" date="2019" name="PLoS ONE">
        <title>Genomic analyses reveal an absence of contemporary introgressive admixture between fin whales and blue whales, despite known hybrids.</title>
        <authorList>
            <person name="Westbury M.V."/>
            <person name="Petersen B."/>
            <person name="Lorenzen E.D."/>
        </authorList>
    </citation>
    <scope>NUCLEOTIDE SEQUENCE [LARGE SCALE GENOMIC DNA]</scope>
    <source>
        <strain evidence="16">FinWhale-01</strain>
    </source>
</reference>
<evidence type="ECO:0000256" key="9">
    <source>
        <dbReference type="ARBA" id="ARBA00037150"/>
    </source>
</evidence>
<dbReference type="InterPro" id="IPR007856">
    <property type="entry name" value="SapB_1"/>
</dbReference>
<keyword evidence="17" id="KW-1185">Reference proteome</keyword>
<comment type="caution">
    <text evidence="16">The sequence shown here is derived from an EMBL/GenBank/DDBJ whole genome shotgun (WGS) entry which is preliminary data.</text>
</comment>
<dbReference type="GO" id="GO:0005576">
    <property type="term" value="C:extracellular region"/>
    <property type="evidence" value="ECO:0007669"/>
    <property type="project" value="UniProtKB-SubCell"/>
</dbReference>
<evidence type="ECO:0000256" key="13">
    <source>
        <dbReference type="SAM" id="SignalP"/>
    </source>
</evidence>
<evidence type="ECO:0000256" key="5">
    <source>
        <dbReference type="ARBA" id="ARBA00022737"/>
    </source>
</evidence>
<dbReference type="PROSITE" id="PS50015">
    <property type="entry name" value="SAP_B"/>
    <property type="match status" value="1"/>
</dbReference>